<sequence length="1151" mass="128111">MSFSNSNSNLDSLKQPFTQDEIKSYKSIFQSLDKEQLNILTGDSLKQLFIKSGITNDLLAIIWSLADFDNKGFLTFDQFAICCRLIGYIQAQGGILSKPLSENDFQFFVKIPDFSGNFKPNKNISRQASFIVNRQASNASLQSNIASQTPLPSAQEIAQFAQLFDSYSKGQQFISGDDARDILQKSKLPTQALVEIWNLADQNDAGFLTKDQFVIAMFLVQLLMSNRIGLPLPEFLPPSMWSFVKQNISNSQIQQRSSSPLQRNLTNNSFNSTPVDQWALNVETCKSFDAIFHSLDKAHRGKLGSDVLVPYFMDSGLSQDTLAVIWDLSDINNNAEFTNVEFSIAMFLIQKSNSGVELPDIVPQSLLNSSLSLHNKADGPGSSSLNVSGQPSASSPSIPNRESKPNLDHPQHSSSKSPLNDLLTLDNTGFSSPNTTGNNGVFAPVPVTNSKSVTPIKKFKPSSSFGQSIIPEEQEPIQEPPTLAKSVNATPSSPLRYNYTSTLPAVPNFASISSPINGQRSSSVSGGDNSTSMAISNATTDIANLSTQTRSLSNQTKMVQDRKQRAEQELNKILSTKASIEQRLASLRQAYTTESALADQAEKQVQELTAEVTALEEEYQVLETNYNTVKQQHDLHNNNLSVLIQKNTELKQKISDLNNNNDTLNRDLDAKKQEIVKHEGLVSVTERQLEVSELNSDRLQKEIESIEQNFTTFLSKKSELDEYEKNLQEQHGLMQSRHAELEEGFQALNARQQDLEQKTLEIQKQEEIYNENVKRLQEMFADFQVQQSRLEEERQILEENEMKLENDRNDYLDRAHAFATQDLDDHALTPVSPIEDLNKSSIKLDDMNKNVETSEGGATQLSADLENLIEQENIHKVVKDMDDVPVQQSTTSSMVNNGSETQHHLSGLEEIHEDEPVDKGIPGEFEPAEETINTNKSTIDEKNMADEQDPKEIPDVPPKDVDEKSIERQVAEENASFNNSPIVESKSIDQNLSESGVVGLPISGPINTEEFPPIKELEYDESDSSDDESDEVPAGSLDEPVVIPDDFDDFDGLEAAQEDDEDENSDNEPLSTKTVAENSANPEWDALFQGLEKSKPEVPEKDDGDKLAVSPKDLAIEELIDMGFTEEDSIQALEKFNWHLESAAQYLITKS</sequence>
<gene>
    <name evidence="6" type="ORF">HGUI_02107</name>
</gene>
<feature type="compositionally biased region" description="Polar residues" evidence="2">
    <location>
        <begin position="975"/>
        <end position="994"/>
    </location>
</feature>
<dbReference type="InterPro" id="IPR015940">
    <property type="entry name" value="UBA"/>
</dbReference>
<dbReference type="SUPFAM" id="SSF46934">
    <property type="entry name" value="UBA-like"/>
    <property type="match status" value="1"/>
</dbReference>
<dbReference type="InterPro" id="IPR009060">
    <property type="entry name" value="UBA-like_sf"/>
</dbReference>
<dbReference type="GO" id="GO:0016197">
    <property type="term" value="P:endosomal transport"/>
    <property type="evidence" value="ECO:0007669"/>
    <property type="project" value="TreeGrafter"/>
</dbReference>
<dbReference type="SUPFAM" id="SSF47473">
    <property type="entry name" value="EF-hand"/>
    <property type="match status" value="2"/>
</dbReference>
<reference evidence="7" key="1">
    <citation type="submission" date="2016-11" db="EMBL/GenBank/DDBJ databases">
        <authorList>
            <person name="Guldener U."/>
        </authorList>
    </citation>
    <scope>NUCLEOTIDE SEQUENCE [LARGE SCALE GENOMIC DNA]</scope>
</reference>
<dbReference type="GO" id="GO:0044396">
    <property type="term" value="P:actin cortical patch organization"/>
    <property type="evidence" value="ECO:0007669"/>
    <property type="project" value="EnsemblFungi"/>
</dbReference>
<dbReference type="GO" id="GO:0030479">
    <property type="term" value="C:actin cortical patch"/>
    <property type="evidence" value="ECO:0007669"/>
    <property type="project" value="EnsemblFungi"/>
</dbReference>
<feature type="region of interest" description="Disordered" evidence="2">
    <location>
        <begin position="915"/>
        <end position="1082"/>
    </location>
</feature>
<evidence type="ECO:0000313" key="6">
    <source>
        <dbReference type="EMBL" id="SGZ39907.1"/>
    </source>
</evidence>
<feature type="domain" description="EH" evidence="4">
    <location>
        <begin position="288"/>
        <end position="373"/>
    </location>
</feature>
<evidence type="ECO:0000256" key="2">
    <source>
        <dbReference type="SAM" id="MobiDB-lite"/>
    </source>
</evidence>
<dbReference type="GO" id="GO:0030968">
    <property type="term" value="P:endoplasmic reticulum unfolded protein response"/>
    <property type="evidence" value="ECO:0007669"/>
    <property type="project" value="EnsemblFungi"/>
</dbReference>
<feature type="domain" description="EH" evidence="4">
    <location>
        <begin position="21"/>
        <end position="99"/>
    </location>
</feature>
<dbReference type="CDD" id="cd00052">
    <property type="entry name" value="EH"/>
    <property type="match status" value="3"/>
</dbReference>
<evidence type="ECO:0000259" key="3">
    <source>
        <dbReference type="PROSITE" id="PS50030"/>
    </source>
</evidence>
<dbReference type="GO" id="GO:0006897">
    <property type="term" value="P:endocytosis"/>
    <property type="evidence" value="ECO:0007669"/>
    <property type="project" value="EnsemblFungi"/>
</dbReference>
<dbReference type="GO" id="GO:0005934">
    <property type="term" value="C:cellular bud tip"/>
    <property type="evidence" value="ECO:0007669"/>
    <property type="project" value="EnsemblFungi"/>
</dbReference>
<dbReference type="PANTHER" id="PTHR11216:SF170">
    <property type="entry name" value="DYNAMIN ASSOCIATED PROTEIN 160, ISOFORM D"/>
    <property type="match status" value="1"/>
</dbReference>
<dbReference type="PROSITE" id="PS50031">
    <property type="entry name" value="EH"/>
    <property type="match status" value="3"/>
</dbReference>
<feature type="domain" description="EH" evidence="4">
    <location>
        <begin position="156"/>
        <end position="247"/>
    </location>
</feature>
<feature type="domain" description="UBA" evidence="3">
    <location>
        <begin position="1108"/>
        <end position="1150"/>
    </location>
</feature>
<dbReference type="GO" id="GO:0005509">
    <property type="term" value="F:calcium ion binding"/>
    <property type="evidence" value="ECO:0007669"/>
    <property type="project" value="InterPro"/>
</dbReference>
<dbReference type="GO" id="GO:0032880">
    <property type="term" value="P:regulation of protein localization"/>
    <property type="evidence" value="ECO:0007669"/>
    <property type="project" value="EnsemblFungi"/>
</dbReference>
<evidence type="ECO:0000256" key="1">
    <source>
        <dbReference type="SAM" id="Coils"/>
    </source>
</evidence>
<dbReference type="EMBL" id="FQNF01000033">
    <property type="protein sequence ID" value="SGZ39907.1"/>
    <property type="molecule type" value="Genomic_DNA"/>
</dbReference>
<name>A0A1L0B4F8_9ASCO</name>
<organism evidence="6 7">
    <name type="scientific">Hanseniaspora guilliermondii</name>
    <dbReference type="NCBI Taxonomy" id="56406"/>
    <lineage>
        <taxon>Eukaryota</taxon>
        <taxon>Fungi</taxon>
        <taxon>Dikarya</taxon>
        <taxon>Ascomycota</taxon>
        <taxon>Saccharomycotina</taxon>
        <taxon>Saccharomycetes</taxon>
        <taxon>Saccharomycodales</taxon>
        <taxon>Saccharomycodaceae</taxon>
        <taxon>Hanseniaspora</taxon>
    </lineage>
</organism>
<feature type="compositionally biased region" description="Basic and acidic residues" evidence="2">
    <location>
        <begin position="938"/>
        <end position="971"/>
    </location>
</feature>
<evidence type="ECO:0000259" key="5">
    <source>
        <dbReference type="PROSITE" id="PS50222"/>
    </source>
</evidence>
<dbReference type="VEuPathDB" id="FungiDB:HGUI_02107"/>
<feature type="compositionally biased region" description="Polar residues" evidence="2">
    <location>
        <begin position="381"/>
        <end position="400"/>
    </location>
</feature>
<dbReference type="PROSITE" id="PS50222">
    <property type="entry name" value="EF_HAND_2"/>
    <property type="match status" value="2"/>
</dbReference>
<protein>
    <recommendedName>
        <fullName evidence="8">EH domain-containing and endocytosis protein 1</fullName>
    </recommendedName>
</protein>
<dbReference type="SMART" id="SM00165">
    <property type="entry name" value="UBA"/>
    <property type="match status" value="1"/>
</dbReference>
<dbReference type="Gene3D" id="1.10.8.10">
    <property type="entry name" value="DNA helicase RuvA subunit, C-terminal domain"/>
    <property type="match status" value="1"/>
</dbReference>
<feature type="compositionally biased region" description="Acidic residues" evidence="2">
    <location>
        <begin position="1045"/>
        <end position="1066"/>
    </location>
</feature>
<evidence type="ECO:0008006" key="8">
    <source>
        <dbReference type="Google" id="ProtNLM"/>
    </source>
</evidence>
<dbReference type="InterPro" id="IPR002048">
    <property type="entry name" value="EF_hand_dom"/>
</dbReference>
<feature type="compositionally biased region" description="Polar residues" evidence="2">
    <location>
        <begin position="1069"/>
        <end position="1081"/>
    </location>
</feature>
<dbReference type="InterPro" id="IPR000261">
    <property type="entry name" value="EH_dom"/>
</dbReference>
<dbReference type="GO" id="GO:0005935">
    <property type="term" value="C:cellular bud neck"/>
    <property type="evidence" value="ECO:0007669"/>
    <property type="project" value="EnsemblFungi"/>
</dbReference>
<dbReference type="GO" id="GO:0005886">
    <property type="term" value="C:plasma membrane"/>
    <property type="evidence" value="ECO:0007669"/>
    <property type="project" value="TreeGrafter"/>
</dbReference>
<dbReference type="SMART" id="SM00054">
    <property type="entry name" value="EFh"/>
    <property type="match status" value="3"/>
</dbReference>
<accession>A0A1L0B4F8</accession>
<evidence type="ECO:0000313" key="7">
    <source>
        <dbReference type="Proteomes" id="UP000183365"/>
    </source>
</evidence>
<dbReference type="OrthoDB" id="524326at2759"/>
<dbReference type="GO" id="GO:0032467">
    <property type="term" value="P:positive regulation of cytokinesis"/>
    <property type="evidence" value="ECO:0007669"/>
    <property type="project" value="EnsemblFungi"/>
</dbReference>
<dbReference type="Gene3D" id="1.20.5.170">
    <property type="match status" value="1"/>
</dbReference>
<dbReference type="AlphaFoldDB" id="A0A1L0B4F8"/>
<dbReference type="Pfam" id="PF12763">
    <property type="entry name" value="EH"/>
    <property type="match status" value="3"/>
</dbReference>
<keyword evidence="1" id="KW-0175">Coiled coil</keyword>
<feature type="compositionally biased region" description="Acidic residues" evidence="2">
    <location>
        <begin position="1018"/>
        <end position="1031"/>
    </location>
</feature>
<dbReference type="PROSITE" id="PS50030">
    <property type="entry name" value="UBA"/>
    <property type="match status" value="1"/>
</dbReference>
<feature type="domain" description="EF-hand" evidence="5">
    <location>
        <begin position="54"/>
        <end position="89"/>
    </location>
</feature>
<dbReference type="InterPro" id="IPR011992">
    <property type="entry name" value="EF-hand-dom_pair"/>
</dbReference>
<keyword evidence="7" id="KW-1185">Reference proteome</keyword>
<dbReference type="Proteomes" id="UP000183365">
    <property type="component" value="Unassembled WGS sequence"/>
</dbReference>
<feature type="compositionally biased region" description="Polar residues" evidence="2">
    <location>
        <begin position="425"/>
        <end position="439"/>
    </location>
</feature>
<feature type="compositionally biased region" description="Basic and acidic residues" evidence="2">
    <location>
        <begin position="401"/>
        <end position="411"/>
    </location>
</feature>
<dbReference type="Gene3D" id="1.10.238.10">
    <property type="entry name" value="EF-hand"/>
    <property type="match status" value="3"/>
</dbReference>
<dbReference type="SUPFAM" id="SSF57997">
    <property type="entry name" value="Tropomyosin"/>
    <property type="match status" value="1"/>
</dbReference>
<feature type="coiled-coil region" evidence="1">
    <location>
        <begin position="738"/>
        <end position="814"/>
    </location>
</feature>
<evidence type="ECO:0000259" key="4">
    <source>
        <dbReference type="PROSITE" id="PS50031"/>
    </source>
</evidence>
<feature type="domain" description="EF-hand" evidence="5">
    <location>
        <begin position="188"/>
        <end position="223"/>
    </location>
</feature>
<dbReference type="PANTHER" id="PTHR11216">
    <property type="entry name" value="EH DOMAIN"/>
    <property type="match status" value="1"/>
</dbReference>
<dbReference type="Pfam" id="PF00627">
    <property type="entry name" value="UBA"/>
    <property type="match status" value="1"/>
</dbReference>
<proteinExistence type="predicted"/>
<feature type="region of interest" description="Disordered" evidence="2">
    <location>
        <begin position="377"/>
        <end position="445"/>
    </location>
</feature>
<dbReference type="SMART" id="SM00027">
    <property type="entry name" value="EH"/>
    <property type="match status" value="3"/>
</dbReference>
<feature type="coiled-coil region" evidence="1">
    <location>
        <begin position="563"/>
        <end position="709"/>
    </location>
</feature>
<dbReference type="GO" id="GO:0043130">
    <property type="term" value="F:ubiquitin binding"/>
    <property type="evidence" value="ECO:0007669"/>
    <property type="project" value="EnsemblFungi"/>
</dbReference>